<proteinExistence type="predicted"/>
<name>A0A8H3BX93_9AGAM</name>
<feature type="compositionally biased region" description="Basic residues" evidence="1">
    <location>
        <begin position="153"/>
        <end position="165"/>
    </location>
</feature>
<feature type="region of interest" description="Disordered" evidence="1">
    <location>
        <begin position="147"/>
        <end position="169"/>
    </location>
</feature>
<keyword evidence="2" id="KW-0472">Membrane</keyword>
<dbReference type="EMBL" id="CAJMXA010001666">
    <property type="protein sequence ID" value="CAE6467484.1"/>
    <property type="molecule type" value="Genomic_DNA"/>
</dbReference>
<comment type="caution">
    <text evidence="3">The sequence shown here is derived from an EMBL/GenBank/DDBJ whole genome shotgun (WGS) entry which is preliminary data.</text>
</comment>
<keyword evidence="2" id="KW-1133">Transmembrane helix</keyword>
<organism evidence="3 4">
    <name type="scientific">Rhizoctonia solani</name>
    <dbReference type="NCBI Taxonomy" id="456999"/>
    <lineage>
        <taxon>Eukaryota</taxon>
        <taxon>Fungi</taxon>
        <taxon>Dikarya</taxon>
        <taxon>Basidiomycota</taxon>
        <taxon>Agaricomycotina</taxon>
        <taxon>Agaricomycetes</taxon>
        <taxon>Cantharellales</taxon>
        <taxon>Ceratobasidiaceae</taxon>
        <taxon>Rhizoctonia</taxon>
    </lineage>
</organism>
<evidence type="ECO:0000313" key="3">
    <source>
        <dbReference type="EMBL" id="CAE6467484.1"/>
    </source>
</evidence>
<dbReference type="AlphaFoldDB" id="A0A8H3BX93"/>
<keyword evidence="2" id="KW-0812">Transmembrane</keyword>
<dbReference type="Proteomes" id="UP000663853">
    <property type="component" value="Unassembled WGS sequence"/>
</dbReference>
<evidence type="ECO:0000256" key="2">
    <source>
        <dbReference type="SAM" id="Phobius"/>
    </source>
</evidence>
<reference evidence="3" key="1">
    <citation type="submission" date="2021-01" db="EMBL/GenBank/DDBJ databases">
        <authorList>
            <person name="Kaushik A."/>
        </authorList>
    </citation>
    <scope>NUCLEOTIDE SEQUENCE</scope>
    <source>
        <strain evidence="3">AG6-10EEA</strain>
    </source>
</reference>
<gene>
    <name evidence="3" type="ORF">RDB_LOCUS70501</name>
</gene>
<accession>A0A8H3BX93</accession>
<evidence type="ECO:0000313" key="4">
    <source>
        <dbReference type="Proteomes" id="UP000663853"/>
    </source>
</evidence>
<protein>
    <submittedName>
        <fullName evidence="3">Uncharacterized protein</fullName>
    </submittedName>
</protein>
<feature type="transmembrane region" description="Helical" evidence="2">
    <location>
        <begin position="462"/>
        <end position="483"/>
    </location>
</feature>
<sequence length="487" mass="54797">MSFAKPNPGPHPASCHKCREGCDISVLRCEERPGRGFEYIGYEDDEPHARDQVNPSAPILSWSRPILPAVPVRAAILETPGSIGIELSKGHQALDGIDASHNPGPPILAAALLYNMTRPIPVTNEGQASEDSLEDFDRPWQQYRSASTTVRRLPTRRSSSVRRMPHVAASTKSTSNRLSRIIEALRFSIPLPVDATQIMEEGYVAHLMSEYCFQRCSSWFMIPPTSTRDSLIARSKASKPMIWALWLGTKLYQALSQDPCSTTTREYITYIDKIEQGFTTDPRSNPPLEDVADRLLAQLELIHLKFTTVDSASGYTLLRKTLPRFLRLVAADTNLLMEYANGNLVVSFSRTLGSPRHELERFVMYDTAAAFVLGVPPLVEYGYDFETSYAPHGFEWIHGIPFMLVEIISRINSRRAGSKVTPLDDWQVLERRILAWQPELVVSDREESGTGSVARLAVQESWRHVILIYLYMVCVLFIPRFVFLGSI</sequence>
<evidence type="ECO:0000256" key="1">
    <source>
        <dbReference type="SAM" id="MobiDB-lite"/>
    </source>
</evidence>